<dbReference type="PANTHER" id="PTHR44591:SF3">
    <property type="entry name" value="RESPONSE REGULATORY DOMAIN-CONTAINING PROTEIN"/>
    <property type="match status" value="1"/>
</dbReference>
<organism evidence="4 5">
    <name type="scientific">Oceanidesulfovibrio indonesiensis</name>
    <dbReference type="NCBI Taxonomy" id="54767"/>
    <lineage>
        <taxon>Bacteria</taxon>
        <taxon>Pseudomonadati</taxon>
        <taxon>Thermodesulfobacteriota</taxon>
        <taxon>Desulfovibrionia</taxon>
        <taxon>Desulfovibrionales</taxon>
        <taxon>Desulfovibrionaceae</taxon>
        <taxon>Oceanidesulfovibrio</taxon>
    </lineage>
</organism>
<dbReference type="InterPro" id="IPR011006">
    <property type="entry name" value="CheY-like_superfamily"/>
</dbReference>
<dbReference type="SMART" id="SM00448">
    <property type="entry name" value="REC"/>
    <property type="match status" value="1"/>
</dbReference>
<comment type="caution">
    <text evidence="4">The sequence shown here is derived from an EMBL/GenBank/DDBJ whole genome shotgun (WGS) entry which is preliminary data.</text>
</comment>
<dbReference type="AlphaFoldDB" id="A0A7M3MFK7"/>
<proteinExistence type="predicted"/>
<dbReference type="Gene3D" id="3.40.50.2300">
    <property type="match status" value="1"/>
</dbReference>
<dbReference type="CDD" id="cd17536">
    <property type="entry name" value="REC_YesN-like"/>
    <property type="match status" value="1"/>
</dbReference>
<dbReference type="OrthoDB" id="9800029at2"/>
<evidence type="ECO:0000259" key="3">
    <source>
        <dbReference type="PROSITE" id="PS50110"/>
    </source>
</evidence>
<reference evidence="4 5" key="1">
    <citation type="submission" date="2018-06" db="EMBL/GenBank/DDBJ databases">
        <title>Complete genome of Desulfovibrio indonesiensis P37SLT.</title>
        <authorList>
            <person name="Crispim J.S."/>
            <person name="Vidigal P.M.P."/>
            <person name="Silva L.C.F."/>
            <person name="Laguardia C.N."/>
            <person name="Araujo L.C."/>
            <person name="Dias R.S."/>
            <person name="Sousa M.P."/>
            <person name="Paula S.O."/>
            <person name="Silva C."/>
        </authorList>
    </citation>
    <scope>NUCLEOTIDE SEQUENCE [LARGE SCALE GENOMIC DNA]</scope>
    <source>
        <strain evidence="4 5">P37SLT</strain>
    </source>
</reference>
<dbReference type="InterPro" id="IPR001789">
    <property type="entry name" value="Sig_transdc_resp-reg_receiver"/>
</dbReference>
<gene>
    <name evidence="4" type="ORF">DPQ33_07240</name>
</gene>
<evidence type="ECO:0000256" key="2">
    <source>
        <dbReference type="PROSITE-ProRule" id="PRU00169"/>
    </source>
</evidence>
<protein>
    <submittedName>
        <fullName evidence="4">Response regulator</fullName>
    </submittedName>
</protein>
<evidence type="ECO:0000313" key="4">
    <source>
        <dbReference type="EMBL" id="TVM17896.1"/>
    </source>
</evidence>
<dbReference type="SUPFAM" id="SSF52172">
    <property type="entry name" value="CheY-like"/>
    <property type="match status" value="1"/>
</dbReference>
<evidence type="ECO:0000313" key="5">
    <source>
        <dbReference type="Proteomes" id="UP000448292"/>
    </source>
</evidence>
<sequence length="145" mass="15941">MTGNKNLEVLIIDDEVSFSDILSKRLTKRGFSVRTADSGAKGLAAMQEKPADIVVLDMRMPEMDGVETFRAMKKQNPDTEVIFLTGHVDANCALEGLELGAFDWCLKPIDIDALHDKILDAAERKRLAGDIGTDMPHEPSTTNKP</sequence>
<accession>A0A7M3MFK7</accession>
<dbReference type="Pfam" id="PF00072">
    <property type="entry name" value="Response_reg"/>
    <property type="match status" value="1"/>
</dbReference>
<name>A0A7M3MFK7_9BACT</name>
<feature type="domain" description="Response regulatory" evidence="3">
    <location>
        <begin position="8"/>
        <end position="122"/>
    </location>
</feature>
<dbReference type="PROSITE" id="PS50110">
    <property type="entry name" value="RESPONSE_REGULATORY"/>
    <property type="match status" value="1"/>
</dbReference>
<feature type="modified residue" description="4-aspartylphosphate" evidence="2">
    <location>
        <position position="57"/>
    </location>
</feature>
<dbReference type="EMBL" id="QMIE01000005">
    <property type="protein sequence ID" value="TVM17896.1"/>
    <property type="molecule type" value="Genomic_DNA"/>
</dbReference>
<dbReference type="Proteomes" id="UP000448292">
    <property type="component" value="Unassembled WGS sequence"/>
</dbReference>
<dbReference type="RefSeq" id="WP_144302549.1">
    <property type="nucleotide sequence ID" value="NZ_QMIE01000005.1"/>
</dbReference>
<dbReference type="PANTHER" id="PTHR44591">
    <property type="entry name" value="STRESS RESPONSE REGULATOR PROTEIN 1"/>
    <property type="match status" value="1"/>
</dbReference>
<keyword evidence="1 2" id="KW-0597">Phosphoprotein</keyword>
<keyword evidence="5" id="KW-1185">Reference proteome</keyword>
<dbReference type="GO" id="GO:0000160">
    <property type="term" value="P:phosphorelay signal transduction system"/>
    <property type="evidence" value="ECO:0007669"/>
    <property type="project" value="InterPro"/>
</dbReference>
<dbReference type="InterPro" id="IPR050595">
    <property type="entry name" value="Bact_response_regulator"/>
</dbReference>
<evidence type="ECO:0000256" key="1">
    <source>
        <dbReference type="ARBA" id="ARBA00022553"/>
    </source>
</evidence>